<accession>A0A8I2B5L5</accession>
<dbReference type="InterPro" id="IPR013815">
    <property type="entry name" value="ATP_grasp_subdomain_1"/>
</dbReference>
<dbReference type="PROSITE" id="PS51186">
    <property type="entry name" value="GNAT"/>
    <property type="match status" value="1"/>
</dbReference>
<dbReference type="SUPFAM" id="SSF51735">
    <property type="entry name" value="NAD(P)-binding Rossmann-fold domains"/>
    <property type="match status" value="1"/>
</dbReference>
<name>A0A8I2B5L5_PLESH</name>
<dbReference type="Gene3D" id="3.30.470.20">
    <property type="entry name" value="ATP-grasp fold, B domain"/>
    <property type="match status" value="1"/>
</dbReference>
<protein>
    <submittedName>
        <fullName evidence="5">Bifunctional acetate--CoA ligase family protein/GNAT family N-acetyltransferase</fullName>
    </submittedName>
</protein>
<dbReference type="Proteomes" id="UP000664658">
    <property type="component" value="Unassembled WGS sequence"/>
</dbReference>
<keyword evidence="2" id="KW-0547">Nucleotide-binding</keyword>
<comment type="caution">
    <text evidence="5">The sequence shown here is derived from an EMBL/GenBank/DDBJ whole genome shotgun (WGS) entry which is preliminary data.</text>
</comment>
<evidence type="ECO:0000256" key="2">
    <source>
        <dbReference type="PROSITE-ProRule" id="PRU00409"/>
    </source>
</evidence>
<dbReference type="InterPro" id="IPR036291">
    <property type="entry name" value="NAD(P)-bd_dom_sf"/>
</dbReference>
<feature type="domain" description="N-acetyltransferase" evidence="4">
    <location>
        <begin position="734"/>
        <end position="874"/>
    </location>
</feature>
<dbReference type="SUPFAM" id="SSF52210">
    <property type="entry name" value="Succinyl-CoA synthetase domains"/>
    <property type="match status" value="2"/>
</dbReference>
<dbReference type="GO" id="GO:0046872">
    <property type="term" value="F:metal ion binding"/>
    <property type="evidence" value="ECO:0007669"/>
    <property type="project" value="InterPro"/>
</dbReference>
<dbReference type="InterPro" id="IPR003781">
    <property type="entry name" value="CoA-bd"/>
</dbReference>
<dbReference type="InterPro" id="IPR016102">
    <property type="entry name" value="Succinyl-CoA_synth-like"/>
</dbReference>
<dbReference type="SMART" id="SM00881">
    <property type="entry name" value="CoA_binding"/>
    <property type="match status" value="1"/>
</dbReference>
<reference evidence="5" key="1">
    <citation type="submission" date="2021-03" db="EMBL/GenBank/DDBJ databases">
        <title>Plesiomonas shigelloides zfcc0051, isolated from zebrafish feces.</title>
        <authorList>
            <person name="Vanderhoek Z."/>
            <person name="Gaulke C."/>
        </authorList>
    </citation>
    <scope>NUCLEOTIDE SEQUENCE</scope>
    <source>
        <strain evidence="5">Zfcc0051</strain>
    </source>
</reference>
<dbReference type="Pfam" id="PF13607">
    <property type="entry name" value="Succ_CoA_lig"/>
    <property type="match status" value="1"/>
</dbReference>
<dbReference type="Pfam" id="PF00583">
    <property type="entry name" value="Acetyltransf_1"/>
    <property type="match status" value="1"/>
</dbReference>
<dbReference type="RefSeq" id="WP_207542190.1">
    <property type="nucleotide sequence ID" value="NZ_JAFNAA010000011.1"/>
</dbReference>
<evidence type="ECO:0000313" key="5">
    <source>
        <dbReference type="EMBL" id="MBO1108733.1"/>
    </source>
</evidence>
<dbReference type="Pfam" id="PF13380">
    <property type="entry name" value="CoA_binding_2"/>
    <property type="match status" value="1"/>
</dbReference>
<dbReference type="InterPro" id="IPR011761">
    <property type="entry name" value="ATP-grasp"/>
</dbReference>
<comment type="similarity">
    <text evidence="1">In the N-terminal section; belongs to the acetate CoA ligase alpha subunit family.</text>
</comment>
<dbReference type="Gene3D" id="3.30.1490.20">
    <property type="entry name" value="ATP-grasp fold, A domain"/>
    <property type="match status" value="1"/>
</dbReference>
<dbReference type="GO" id="GO:0016747">
    <property type="term" value="F:acyltransferase activity, transferring groups other than amino-acyl groups"/>
    <property type="evidence" value="ECO:0007669"/>
    <property type="project" value="InterPro"/>
</dbReference>
<dbReference type="InterPro" id="IPR016181">
    <property type="entry name" value="Acyl_CoA_acyltransferase"/>
</dbReference>
<dbReference type="SUPFAM" id="SSF55729">
    <property type="entry name" value="Acyl-CoA N-acyltransferases (Nat)"/>
    <property type="match status" value="1"/>
</dbReference>
<dbReference type="PROSITE" id="PS50975">
    <property type="entry name" value="ATP_GRASP"/>
    <property type="match status" value="1"/>
</dbReference>
<sequence>MSQYGLNALLRPASIAVIGASIHPHRAGYLMMRNLLDGGFTGPVLPVSPRHKAVCGVLAYPNIASLPLTPDLAILCTHARHTPTLLQQLGERGCQAVIVLSGHASDHEQLRQLAQQYRLRLLGPNSLGILAPWQGLNASFSPVSARPGKLAFVSQSTAVATTVLDWAAPRQIGFSHFIALGDGLDVDVDDLLDYLASDSKTSAILLYLEQLTDARRFLSAARAAARNKPILVVKSGRSAAARALLDAQGLDSAYDAAFARAGLLRVRDTHELFAAVETLHHNLKVRGERLAIISNGAAPAAMAVDELISRGGKLATFSAEERQSLHLPPVTNPIPLNLGDAACAEHYLAALQMVLDSDQCDAILLLHAPSAISPATATAERITAFLHTHPKGKHKDILTCWSGEQVSLQARQHFAATGLPTYRTVESAVAAFMHRVEYKRNQKQLMETPVSLAGLPIDTSAAQNLLSQACAQQQWQLDTCQVRAILQAYNLTVQPALPATDAAEAVILAEQLGYPVAVKLRSYDIPHKSDVQGVMLNLQTPLEVQQAADAILERTARTYPAAALQGLQVQAMVQRQGTQELRIKVVTDPVFGPIILLGEGGSEWQMENDAVVALPPLNLTLARYLVISALKRGKIRNRTQLDIGALSRLLVQVSYLILDCPMVSTLDIHPLLASGSDMILLDVAMQIAPPQGDPQRRLAIRPYPKELEEIVHLKQGEPCMLRPILPEDEPLHRAFIANVTREDLYRRYFSEVGEFSHEDLAHMTQIDYDREMAFVAVRQLGHQQEIIGVARALADPDFQDAEFAVLVRSDLKGLGIGRLLMEKLIRYARDSGLQCLSGITMPANQGMIQLAQKLGFQTEMLLEDGIVNLQLPLTGSAP</sequence>
<evidence type="ECO:0000259" key="4">
    <source>
        <dbReference type="PROSITE" id="PS51186"/>
    </source>
</evidence>
<dbReference type="GO" id="GO:0016874">
    <property type="term" value="F:ligase activity"/>
    <property type="evidence" value="ECO:0007669"/>
    <property type="project" value="UniProtKB-KW"/>
</dbReference>
<dbReference type="PANTHER" id="PTHR42793">
    <property type="entry name" value="COA BINDING DOMAIN CONTAINING PROTEIN"/>
    <property type="match status" value="1"/>
</dbReference>
<dbReference type="PANTHER" id="PTHR42793:SF1">
    <property type="entry name" value="PEPTIDYL-LYSINE N-ACETYLTRANSFERASE PATZ"/>
    <property type="match status" value="1"/>
</dbReference>
<dbReference type="InterPro" id="IPR032875">
    <property type="entry name" value="Succ_CoA_lig_flav_dom"/>
</dbReference>
<dbReference type="SUPFAM" id="SSF56059">
    <property type="entry name" value="Glutathione synthetase ATP-binding domain-like"/>
    <property type="match status" value="1"/>
</dbReference>
<evidence type="ECO:0000259" key="3">
    <source>
        <dbReference type="PROSITE" id="PS50975"/>
    </source>
</evidence>
<dbReference type="FunFam" id="3.30.1490.20:FF:000020">
    <property type="entry name" value="Protein lysine acetyltransferase"/>
    <property type="match status" value="1"/>
</dbReference>
<keyword evidence="2" id="KW-0067">ATP-binding</keyword>
<organism evidence="5 6">
    <name type="scientific">Plesiomonas shigelloides</name>
    <name type="common">Aeromonas shigelloides</name>
    <dbReference type="NCBI Taxonomy" id="703"/>
    <lineage>
        <taxon>Bacteria</taxon>
        <taxon>Pseudomonadati</taxon>
        <taxon>Pseudomonadota</taxon>
        <taxon>Gammaproteobacteria</taxon>
        <taxon>Enterobacterales</taxon>
        <taxon>Enterobacteriaceae</taxon>
        <taxon>Plesiomonas</taxon>
    </lineage>
</organism>
<dbReference type="Gene3D" id="3.40.50.261">
    <property type="entry name" value="Succinyl-CoA synthetase domains"/>
    <property type="match status" value="2"/>
</dbReference>
<feature type="domain" description="ATP-grasp" evidence="3">
    <location>
        <begin position="483"/>
        <end position="519"/>
    </location>
</feature>
<gene>
    <name evidence="5" type="ORF">J2R62_10965</name>
</gene>
<keyword evidence="5" id="KW-0808">Transferase</keyword>
<dbReference type="Gene3D" id="3.40.630.30">
    <property type="match status" value="1"/>
</dbReference>
<proteinExistence type="inferred from homology"/>
<dbReference type="InterPro" id="IPR000182">
    <property type="entry name" value="GNAT_dom"/>
</dbReference>
<dbReference type="Gene3D" id="3.40.50.720">
    <property type="entry name" value="NAD(P)-binding Rossmann-like Domain"/>
    <property type="match status" value="1"/>
</dbReference>
<dbReference type="GO" id="GO:0005524">
    <property type="term" value="F:ATP binding"/>
    <property type="evidence" value="ECO:0007669"/>
    <property type="project" value="UniProtKB-UniRule"/>
</dbReference>
<evidence type="ECO:0000313" key="6">
    <source>
        <dbReference type="Proteomes" id="UP000664658"/>
    </source>
</evidence>
<dbReference type="AlphaFoldDB" id="A0A8I2B5L5"/>
<dbReference type="EMBL" id="JAFNAA010000011">
    <property type="protein sequence ID" value="MBO1108733.1"/>
    <property type="molecule type" value="Genomic_DNA"/>
</dbReference>
<dbReference type="Pfam" id="PF13549">
    <property type="entry name" value="ATP-grasp_5"/>
    <property type="match status" value="1"/>
</dbReference>
<dbReference type="CDD" id="cd04301">
    <property type="entry name" value="NAT_SF"/>
    <property type="match status" value="1"/>
</dbReference>
<keyword evidence="5" id="KW-0436">Ligase</keyword>
<evidence type="ECO:0000256" key="1">
    <source>
        <dbReference type="ARBA" id="ARBA00060888"/>
    </source>
</evidence>